<feature type="region of interest" description="Disordered" evidence="8">
    <location>
        <begin position="63"/>
        <end position="86"/>
    </location>
</feature>
<dbReference type="InterPro" id="IPR027417">
    <property type="entry name" value="P-loop_NTPase"/>
</dbReference>
<dbReference type="PANTHER" id="PTHR24221">
    <property type="entry name" value="ATP-BINDING CASSETTE SUB-FAMILY B"/>
    <property type="match status" value="1"/>
</dbReference>
<dbReference type="PANTHER" id="PTHR24221:SF641">
    <property type="entry name" value="ABC MULTIDRUG TRANSPORTER MDR4"/>
    <property type="match status" value="1"/>
</dbReference>
<reference evidence="10 11" key="1">
    <citation type="submission" date="2018-10" db="EMBL/GenBank/DDBJ databases">
        <title>Fifty Aureobasidium pullulans genomes reveal a recombining polyextremotolerant generalist.</title>
        <authorList>
            <person name="Gostincar C."/>
            <person name="Turk M."/>
            <person name="Zajc J."/>
            <person name="Gunde-Cimerman N."/>
        </authorList>
    </citation>
    <scope>NUCLEOTIDE SEQUENCE [LARGE SCALE GENOMIC DNA]</scope>
    <source>
        <strain evidence="10 11">EXF-10796</strain>
    </source>
</reference>
<dbReference type="AlphaFoldDB" id="A0AB74IM32"/>
<dbReference type="Gene3D" id="3.40.50.300">
    <property type="entry name" value="P-loop containing nucleotide triphosphate hydrolases"/>
    <property type="match status" value="1"/>
</dbReference>
<evidence type="ECO:0000313" key="10">
    <source>
        <dbReference type="EMBL" id="THW35466.1"/>
    </source>
</evidence>
<evidence type="ECO:0000256" key="7">
    <source>
        <dbReference type="ARBA" id="ARBA00023136"/>
    </source>
</evidence>
<dbReference type="Gene3D" id="1.20.1560.10">
    <property type="entry name" value="ABC transporter type 1, transmembrane domain"/>
    <property type="match status" value="1"/>
</dbReference>
<dbReference type="GO" id="GO:0016887">
    <property type="term" value="F:ATP hydrolysis activity"/>
    <property type="evidence" value="ECO:0007669"/>
    <property type="project" value="InterPro"/>
</dbReference>
<dbReference type="InterPro" id="IPR003439">
    <property type="entry name" value="ABC_transporter-like_ATP-bd"/>
</dbReference>
<evidence type="ECO:0000256" key="4">
    <source>
        <dbReference type="ARBA" id="ARBA00022741"/>
    </source>
</evidence>
<dbReference type="FunFam" id="3.40.50.300:FF:000913">
    <property type="entry name" value="ABC multidrug transporter SitT"/>
    <property type="match status" value="1"/>
</dbReference>
<evidence type="ECO:0000256" key="1">
    <source>
        <dbReference type="ARBA" id="ARBA00004141"/>
    </source>
</evidence>
<name>A0AB74IM32_AURPU</name>
<evidence type="ECO:0000256" key="5">
    <source>
        <dbReference type="ARBA" id="ARBA00022840"/>
    </source>
</evidence>
<dbReference type="PROSITE" id="PS50893">
    <property type="entry name" value="ABC_TRANSPORTER_2"/>
    <property type="match status" value="1"/>
</dbReference>
<evidence type="ECO:0000313" key="11">
    <source>
        <dbReference type="Proteomes" id="UP000309076"/>
    </source>
</evidence>
<feature type="compositionally biased region" description="Polar residues" evidence="8">
    <location>
        <begin position="63"/>
        <end position="76"/>
    </location>
</feature>
<keyword evidence="5" id="KW-0067">ATP-binding</keyword>
<comment type="caution">
    <text evidence="10">The sequence shown here is derived from an EMBL/GenBank/DDBJ whole genome shotgun (WGS) entry which is preliminary data.</text>
</comment>
<feature type="domain" description="ABC transporter" evidence="9">
    <location>
        <begin position="99"/>
        <end position="338"/>
    </location>
</feature>
<evidence type="ECO:0000256" key="2">
    <source>
        <dbReference type="ARBA" id="ARBA00007577"/>
    </source>
</evidence>
<keyword evidence="7" id="KW-0472">Membrane</keyword>
<evidence type="ECO:0000259" key="9">
    <source>
        <dbReference type="PROSITE" id="PS50893"/>
    </source>
</evidence>
<dbReference type="InterPro" id="IPR039421">
    <property type="entry name" value="Type_1_exporter"/>
</dbReference>
<keyword evidence="4" id="KW-0547">Nucleotide-binding</keyword>
<protein>
    <submittedName>
        <fullName evidence="10">ABC multidrug transporter SidT</fullName>
    </submittedName>
</protein>
<dbReference type="SMART" id="SM00382">
    <property type="entry name" value="AAA"/>
    <property type="match status" value="1"/>
</dbReference>
<dbReference type="InterPro" id="IPR036640">
    <property type="entry name" value="ABC1_TM_sf"/>
</dbReference>
<dbReference type="GO" id="GO:0016020">
    <property type="term" value="C:membrane"/>
    <property type="evidence" value="ECO:0007669"/>
    <property type="project" value="UniProtKB-SubCell"/>
</dbReference>
<accession>A0AB74IM32</accession>
<dbReference type="GO" id="GO:0005524">
    <property type="term" value="F:ATP binding"/>
    <property type="evidence" value="ECO:0007669"/>
    <property type="project" value="UniProtKB-KW"/>
</dbReference>
<dbReference type="EMBL" id="QZAM01000278">
    <property type="protein sequence ID" value="THW35466.1"/>
    <property type="molecule type" value="Genomic_DNA"/>
</dbReference>
<proteinExistence type="inferred from homology"/>
<gene>
    <name evidence="10" type="ORF">D6D21_09137</name>
</gene>
<keyword evidence="3" id="KW-0812">Transmembrane</keyword>
<dbReference type="SUPFAM" id="SSF52540">
    <property type="entry name" value="P-loop containing nucleoside triphosphate hydrolases"/>
    <property type="match status" value="1"/>
</dbReference>
<evidence type="ECO:0000256" key="8">
    <source>
        <dbReference type="SAM" id="MobiDB-lite"/>
    </source>
</evidence>
<dbReference type="InterPro" id="IPR003593">
    <property type="entry name" value="AAA+_ATPase"/>
</dbReference>
<comment type="subcellular location">
    <subcellularLocation>
        <location evidence="1">Membrane</location>
        <topology evidence="1">Multi-pass membrane protein</topology>
    </subcellularLocation>
</comment>
<evidence type="ECO:0000256" key="6">
    <source>
        <dbReference type="ARBA" id="ARBA00022989"/>
    </source>
</evidence>
<keyword evidence="6" id="KW-1133">Transmembrane helix</keyword>
<organism evidence="10 11">
    <name type="scientific">Aureobasidium pullulans</name>
    <name type="common">Black yeast</name>
    <name type="synonym">Pullularia pullulans</name>
    <dbReference type="NCBI Taxonomy" id="5580"/>
    <lineage>
        <taxon>Eukaryota</taxon>
        <taxon>Fungi</taxon>
        <taxon>Dikarya</taxon>
        <taxon>Ascomycota</taxon>
        <taxon>Pezizomycotina</taxon>
        <taxon>Dothideomycetes</taxon>
        <taxon>Dothideomycetidae</taxon>
        <taxon>Dothideales</taxon>
        <taxon>Saccotheciaceae</taxon>
        <taxon>Aureobasidium</taxon>
    </lineage>
</organism>
<dbReference type="GO" id="GO:0042626">
    <property type="term" value="F:ATPase-coupled transmembrane transporter activity"/>
    <property type="evidence" value="ECO:0007669"/>
    <property type="project" value="TreeGrafter"/>
</dbReference>
<dbReference type="Pfam" id="PF00005">
    <property type="entry name" value="ABC_tran"/>
    <property type="match status" value="1"/>
</dbReference>
<dbReference type="Proteomes" id="UP000309076">
    <property type="component" value="Unassembled WGS sequence"/>
</dbReference>
<evidence type="ECO:0000256" key="3">
    <source>
        <dbReference type="ARBA" id="ARBA00022692"/>
    </source>
</evidence>
<sequence>MWFATAYSASSLVYALAYWWGQRTWRMAMLFSAQKCGQLFSMAPDFSKSRISAARILDLLDLQTPNKPPSRQSQESTGDDLEKDTSDLQDASFPCGAEVRIQDVHFSYPVRPDDSILRGLDLHILPGQFCALVGPSGASKSTIIAMIEKFYAPISGVVSIDGRDISKLSGTEFRDSISLVQQDNILFEGSIRFNLSLGARPGQIVADEQLEEACRLADIHETIQSLPEGYDTCIGPNGGHLSEGQKQRLSIARALLRKPRLLLLDESTSALDAQSERSIQDTLDKLRAGITVIAIAHRLYTVERADQIFVIEEGQCTAQGTHQQLMRTSETYRTNALHEMLDA</sequence>
<comment type="similarity">
    <text evidence="2">Belongs to the ABC transporter superfamily. ABCB family. Multidrug resistance exporter (TC 3.A.1.201) subfamily.</text>
</comment>